<sequence>MAIVLDAAFGKPPRARQPSRPKEPPVTAIEVAMESTVGRRPRLCHFGARAAEEQTLGCRRLREERLLTWQGAA</sequence>
<keyword evidence="3" id="KW-1185">Reference proteome</keyword>
<gene>
    <name evidence="2" type="ORF">ES332_D09G115200v1</name>
</gene>
<dbReference type="EMBL" id="CM017631">
    <property type="protein sequence ID" value="TYH53658.1"/>
    <property type="molecule type" value="Genomic_DNA"/>
</dbReference>
<reference evidence="2 3" key="1">
    <citation type="submission" date="2019-07" db="EMBL/GenBank/DDBJ databases">
        <title>WGS assembly of Gossypium tomentosum.</title>
        <authorList>
            <person name="Chen Z.J."/>
            <person name="Sreedasyam A."/>
            <person name="Ando A."/>
            <person name="Song Q."/>
            <person name="De L."/>
            <person name="Hulse-Kemp A."/>
            <person name="Ding M."/>
            <person name="Ye W."/>
            <person name="Kirkbride R."/>
            <person name="Jenkins J."/>
            <person name="Plott C."/>
            <person name="Lovell J."/>
            <person name="Lin Y.-M."/>
            <person name="Vaughn R."/>
            <person name="Liu B."/>
            <person name="Li W."/>
            <person name="Simpson S."/>
            <person name="Scheffler B."/>
            <person name="Saski C."/>
            <person name="Grover C."/>
            <person name="Hu G."/>
            <person name="Conover J."/>
            <person name="Carlson J."/>
            <person name="Shu S."/>
            <person name="Boston L."/>
            <person name="Williams M."/>
            <person name="Peterson D."/>
            <person name="Mcgee K."/>
            <person name="Jones D."/>
            <person name="Wendel J."/>
            <person name="Stelly D."/>
            <person name="Grimwood J."/>
            <person name="Schmutz J."/>
        </authorList>
    </citation>
    <scope>NUCLEOTIDE SEQUENCE [LARGE SCALE GENOMIC DNA]</scope>
    <source>
        <strain evidence="2">7179.01</strain>
    </source>
</reference>
<dbReference type="AlphaFoldDB" id="A0A5D2JFN8"/>
<evidence type="ECO:0000256" key="1">
    <source>
        <dbReference type="SAM" id="MobiDB-lite"/>
    </source>
</evidence>
<name>A0A5D2JFN8_GOSTO</name>
<accession>A0A5D2JFN8</accession>
<feature type="region of interest" description="Disordered" evidence="1">
    <location>
        <begin position="1"/>
        <end position="24"/>
    </location>
</feature>
<organism evidence="2 3">
    <name type="scientific">Gossypium tomentosum</name>
    <name type="common">Hawaiian cotton</name>
    <name type="synonym">Gossypium sandvicense</name>
    <dbReference type="NCBI Taxonomy" id="34277"/>
    <lineage>
        <taxon>Eukaryota</taxon>
        <taxon>Viridiplantae</taxon>
        <taxon>Streptophyta</taxon>
        <taxon>Embryophyta</taxon>
        <taxon>Tracheophyta</taxon>
        <taxon>Spermatophyta</taxon>
        <taxon>Magnoliopsida</taxon>
        <taxon>eudicotyledons</taxon>
        <taxon>Gunneridae</taxon>
        <taxon>Pentapetalae</taxon>
        <taxon>rosids</taxon>
        <taxon>malvids</taxon>
        <taxon>Malvales</taxon>
        <taxon>Malvaceae</taxon>
        <taxon>Malvoideae</taxon>
        <taxon>Gossypium</taxon>
    </lineage>
</organism>
<evidence type="ECO:0000313" key="2">
    <source>
        <dbReference type="EMBL" id="TYH53658.1"/>
    </source>
</evidence>
<protein>
    <submittedName>
        <fullName evidence="2">Uncharacterized protein</fullName>
    </submittedName>
</protein>
<proteinExistence type="predicted"/>
<evidence type="ECO:0000313" key="3">
    <source>
        <dbReference type="Proteomes" id="UP000322667"/>
    </source>
</evidence>
<dbReference type="Proteomes" id="UP000322667">
    <property type="component" value="Chromosome D09"/>
</dbReference>